<evidence type="ECO:0000256" key="1">
    <source>
        <dbReference type="ARBA" id="ARBA00023015"/>
    </source>
</evidence>
<evidence type="ECO:0000313" key="6">
    <source>
        <dbReference type="Proteomes" id="UP000237966"/>
    </source>
</evidence>
<keyword evidence="2" id="KW-0238">DNA-binding</keyword>
<gene>
    <name evidence="5" type="ORF">C5C51_10530</name>
</gene>
<dbReference type="PROSITE" id="PS01124">
    <property type="entry name" value="HTH_ARAC_FAMILY_2"/>
    <property type="match status" value="1"/>
</dbReference>
<accession>A0A2S5Y4P3</accession>
<evidence type="ECO:0000256" key="3">
    <source>
        <dbReference type="ARBA" id="ARBA00023163"/>
    </source>
</evidence>
<dbReference type="Gene3D" id="1.10.10.60">
    <property type="entry name" value="Homeodomain-like"/>
    <property type="match status" value="1"/>
</dbReference>
<protein>
    <recommendedName>
        <fullName evidence="4">HTH araC/xylS-type domain-containing protein</fullName>
    </recommendedName>
</protein>
<keyword evidence="1" id="KW-0805">Transcription regulation</keyword>
<evidence type="ECO:0000313" key="5">
    <source>
        <dbReference type="EMBL" id="PPI13547.1"/>
    </source>
</evidence>
<name>A0A2S5Y4P3_9MICO</name>
<dbReference type="EMBL" id="PSWU01000014">
    <property type="protein sequence ID" value="PPI13547.1"/>
    <property type="molecule type" value="Genomic_DNA"/>
</dbReference>
<dbReference type="PANTHER" id="PTHR46796">
    <property type="entry name" value="HTH-TYPE TRANSCRIPTIONAL ACTIVATOR RHAS-RELATED"/>
    <property type="match status" value="1"/>
</dbReference>
<reference evidence="5 6" key="1">
    <citation type="submission" date="2018-02" db="EMBL/GenBank/DDBJ databases">
        <title>Bacteriophage NCPPB3778 and a type I-E CRISPR drive the evolution of the US Biological Select Agent, Rathayibacter toxicus.</title>
        <authorList>
            <person name="Davis E.W.II."/>
            <person name="Tabima J.F."/>
            <person name="Weisberg A.J."/>
            <person name="Lopes L.D."/>
            <person name="Wiseman M.S."/>
            <person name="Wiseman M.S."/>
            <person name="Pupko T."/>
            <person name="Belcher M.S."/>
            <person name="Sechler A.J."/>
            <person name="Tancos M.A."/>
            <person name="Schroeder B.K."/>
            <person name="Murray T.D."/>
            <person name="Luster D.G."/>
            <person name="Schneider W.L."/>
            <person name="Rogers E."/>
            <person name="Andreote F.D."/>
            <person name="Grunwald N.J."/>
            <person name="Putnam M.L."/>
            <person name="Chang J.H."/>
        </authorList>
    </citation>
    <scope>NUCLEOTIDE SEQUENCE [LARGE SCALE GENOMIC DNA]</scope>
    <source>
        <strain evidence="5 6">FH99</strain>
    </source>
</reference>
<dbReference type="GO" id="GO:0003700">
    <property type="term" value="F:DNA-binding transcription factor activity"/>
    <property type="evidence" value="ECO:0007669"/>
    <property type="project" value="InterPro"/>
</dbReference>
<dbReference type="SMART" id="SM00342">
    <property type="entry name" value="HTH_ARAC"/>
    <property type="match status" value="1"/>
</dbReference>
<dbReference type="AlphaFoldDB" id="A0A2S5Y4P3"/>
<keyword evidence="3" id="KW-0804">Transcription</keyword>
<evidence type="ECO:0000256" key="2">
    <source>
        <dbReference type="ARBA" id="ARBA00023125"/>
    </source>
</evidence>
<dbReference type="RefSeq" id="WP_104274659.1">
    <property type="nucleotide sequence ID" value="NZ_PSWU01000014.1"/>
</dbReference>
<sequence length="305" mass="32583">MRAFSEPKLESGIALVGIPAAEWMREKGCEVVAAQEGLRLFSDVLFLDGLSLGRFYHNAREVVRHAGSDEGGAVLIVLDGEVDVVDEAATVRVGKGHGLVLRGGRPIRLLSGNPYGLVELRLSPHRGVVIRDGISLVPIVAESASLRLLLAVSSVILNVAGSVPEDGWASTGDVLRAAVAGVFDDVARSDNFRRPSNLLVDRARRVIAARSSDQEFNVASLTALLAVSPALLHRSFAVLGTTPLTELRRYRLETAKRLLRGGGGSSSARAQEEAVRLAGFRSLRAFRSASRGLDDERGSAFGIMK</sequence>
<dbReference type="Proteomes" id="UP000237966">
    <property type="component" value="Unassembled WGS sequence"/>
</dbReference>
<organism evidence="5 6">
    <name type="scientific">Rathayibacter toxicus</name>
    <dbReference type="NCBI Taxonomy" id="145458"/>
    <lineage>
        <taxon>Bacteria</taxon>
        <taxon>Bacillati</taxon>
        <taxon>Actinomycetota</taxon>
        <taxon>Actinomycetes</taxon>
        <taxon>Micrococcales</taxon>
        <taxon>Microbacteriaceae</taxon>
        <taxon>Rathayibacter</taxon>
    </lineage>
</organism>
<proteinExistence type="predicted"/>
<feature type="domain" description="HTH araC/xylS-type" evidence="4">
    <location>
        <begin position="201"/>
        <end position="291"/>
    </location>
</feature>
<comment type="caution">
    <text evidence="5">The sequence shown here is derived from an EMBL/GenBank/DDBJ whole genome shotgun (WGS) entry which is preliminary data.</text>
</comment>
<dbReference type="InterPro" id="IPR050204">
    <property type="entry name" value="AraC_XylS_family_regulators"/>
</dbReference>
<dbReference type="GO" id="GO:0043565">
    <property type="term" value="F:sequence-specific DNA binding"/>
    <property type="evidence" value="ECO:0007669"/>
    <property type="project" value="InterPro"/>
</dbReference>
<dbReference type="InterPro" id="IPR018060">
    <property type="entry name" value="HTH_AraC"/>
</dbReference>
<evidence type="ECO:0000259" key="4">
    <source>
        <dbReference type="PROSITE" id="PS01124"/>
    </source>
</evidence>